<dbReference type="Pfam" id="PF02902">
    <property type="entry name" value="Peptidase_C48"/>
    <property type="match status" value="1"/>
</dbReference>
<evidence type="ECO:0000256" key="1">
    <source>
        <dbReference type="ARBA" id="ARBA00005234"/>
    </source>
</evidence>
<dbReference type="GO" id="GO:0008234">
    <property type="term" value="F:cysteine-type peptidase activity"/>
    <property type="evidence" value="ECO:0007669"/>
    <property type="project" value="InterPro"/>
</dbReference>
<dbReference type="AlphaFoldDB" id="A0A565AYT7"/>
<evidence type="ECO:0000313" key="8">
    <source>
        <dbReference type="Proteomes" id="UP000489600"/>
    </source>
</evidence>
<keyword evidence="8" id="KW-1185">Reference proteome</keyword>
<comment type="similarity">
    <text evidence="1">Belongs to the peptidase C48 family.</text>
</comment>
<feature type="coiled-coil region" evidence="4">
    <location>
        <begin position="112"/>
        <end position="139"/>
    </location>
</feature>
<organism evidence="7 8">
    <name type="scientific">Arabis nemorensis</name>
    <dbReference type="NCBI Taxonomy" id="586526"/>
    <lineage>
        <taxon>Eukaryota</taxon>
        <taxon>Viridiplantae</taxon>
        <taxon>Streptophyta</taxon>
        <taxon>Embryophyta</taxon>
        <taxon>Tracheophyta</taxon>
        <taxon>Spermatophyta</taxon>
        <taxon>Magnoliopsida</taxon>
        <taxon>eudicotyledons</taxon>
        <taxon>Gunneridae</taxon>
        <taxon>Pentapetalae</taxon>
        <taxon>rosids</taxon>
        <taxon>malvids</taxon>
        <taxon>Brassicales</taxon>
        <taxon>Brassicaceae</taxon>
        <taxon>Arabideae</taxon>
        <taxon>Arabis</taxon>
    </lineage>
</organism>
<protein>
    <recommendedName>
        <fullName evidence="6">Ubiquitin-like protease family profile domain-containing protein</fullName>
    </recommendedName>
</protein>
<evidence type="ECO:0000313" key="7">
    <source>
        <dbReference type="EMBL" id="VVA93799.1"/>
    </source>
</evidence>
<dbReference type="InterPro" id="IPR038765">
    <property type="entry name" value="Papain-like_cys_pep_sf"/>
</dbReference>
<evidence type="ECO:0000259" key="6">
    <source>
        <dbReference type="PROSITE" id="PS50600"/>
    </source>
</evidence>
<evidence type="ECO:0000256" key="3">
    <source>
        <dbReference type="ARBA" id="ARBA00022801"/>
    </source>
</evidence>
<evidence type="ECO:0000256" key="5">
    <source>
        <dbReference type="SAM" id="MobiDB-lite"/>
    </source>
</evidence>
<feature type="compositionally biased region" description="Basic and acidic residues" evidence="5">
    <location>
        <begin position="28"/>
        <end position="58"/>
    </location>
</feature>
<feature type="region of interest" description="Disordered" evidence="5">
    <location>
        <begin position="24"/>
        <end position="58"/>
    </location>
</feature>
<keyword evidence="4" id="KW-0175">Coiled coil</keyword>
<feature type="domain" description="Ubiquitin-like protease family profile" evidence="6">
    <location>
        <begin position="217"/>
        <end position="404"/>
    </location>
</feature>
<comment type="caution">
    <text evidence="7">The sequence shown here is derived from an EMBL/GenBank/DDBJ whole genome shotgun (WGS) entry which is preliminary data.</text>
</comment>
<proteinExistence type="inferred from homology"/>
<dbReference type="OrthoDB" id="1114189at2759"/>
<dbReference type="Proteomes" id="UP000489600">
    <property type="component" value="Unassembled WGS sequence"/>
</dbReference>
<dbReference type="GO" id="GO:0006508">
    <property type="term" value="P:proteolysis"/>
    <property type="evidence" value="ECO:0007669"/>
    <property type="project" value="UniProtKB-KW"/>
</dbReference>
<evidence type="ECO:0000256" key="2">
    <source>
        <dbReference type="ARBA" id="ARBA00022670"/>
    </source>
</evidence>
<dbReference type="PROSITE" id="PS50600">
    <property type="entry name" value="ULP_PROTEASE"/>
    <property type="match status" value="1"/>
</dbReference>
<dbReference type="SUPFAM" id="SSF54001">
    <property type="entry name" value="Cysteine proteinases"/>
    <property type="match status" value="1"/>
</dbReference>
<sequence length="439" mass="49217">MVTQLVLVEAVPALLEVIQVNSTSSSEFGREEENESPREKKISLSPSHARDIHEEEKAEADCIIADDGETELDEKEFEWSDEEEDVKVSNLLKLINEEHNFWCSEFGGGVTKADVVRMIKEAKENNAKAKQKKLDESRSFRGYYWISGEAAEEALGGVLCHKSKRQKIIPPNLVGDYQCDKRLLHRVGEDNFIGLVEGNGDDYLEKFGKLSEKLKGMQILNLGGVSVTGKDYADIAGRYKCLPLKLLGKQCPQVLKESVFFDTKFVLLLLKNFSKFSKLENKEGHNFPKQLLNYFGEDNVSNVDADHIYFPFNLDKNHWIGVCVDCVVSTVYILDSDVALHNDSLISKEVNPIAQLFPYFLKEVGLVHLPKELKSFSVERPKNIPQNGNHADSGVTIVLLLHAHAIGGFEVCSSITADVLPAVTKKLAVMMFEAHYDPL</sequence>
<reference evidence="7" key="1">
    <citation type="submission" date="2019-07" db="EMBL/GenBank/DDBJ databases">
        <authorList>
            <person name="Dittberner H."/>
        </authorList>
    </citation>
    <scope>NUCLEOTIDE SEQUENCE [LARGE SCALE GENOMIC DNA]</scope>
</reference>
<accession>A0A565AYT7</accession>
<keyword evidence="3" id="KW-0378">Hydrolase</keyword>
<name>A0A565AYT7_9BRAS</name>
<dbReference type="InterPro" id="IPR003653">
    <property type="entry name" value="Peptidase_C48_C"/>
</dbReference>
<dbReference type="EMBL" id="CABITT030000002">
    <property type="protein sequence ID" value="VVA93799.1"/>
    <property type="molecule type" value="Genomic_DNA"/>
</dbReference>
<evidence type="ECO:0000256" key="4">
    <source>
        <dbReference type="SAM" id="Coils"/>
    </source>
</evidence>
<dbReference type="Gene3D" id="3.40.395.10">
    <property type="entry name" value="Adenoviral Proteinase, Chain A"/>
    <property type="match status" value="1"/>
</dbReference>
<gene>
    <name evidence="7" type="ORF">ANE_LOCUS4244</name>
</gene>
<keyword evidence="2" id="KW-0645">Protease</keyword>